<evidence type="ECO:0000256" key="1">
    <source>
        <dbReference type="ARBA" id="ARBA00004141"/>
    </source>
</evidence>
<dbReference type="SUPFAM" id="SSF81321">
    <property type="entry name" value="Family A G protein-coupled receptor-like"/>
    <property type="match status" value="1"/>
</dbReference>
<keyword evidence="4 6" id="KW-0472">Membrane</keyword>
<name>A0A9P9BUL1_9PEZI</name>
<evidence type="ECO:0008006" key="9">
    <source>
        <dbReference type="Google" id="ProtNLM"/>
    </source>
</evidence>
<dbReference type="Gene3D" id="1.20.1070.10">
    <property type="entry name" value="Rhodopsin 7-helix transmembrane proteins"/>
    <property type="match status" value="1"/>
</dbReference>
<feature type="transmembrane region" description="Helical" evidence="6">
    <location>
        <begin position="269"/>
        <end position="292"/>
    </location>
</feature>
<feature type="compositionally biased region" description="Polar residues" evidence="5">
    <location>
        <begin position="495"/>
        <end position="504"/>
    </location>
</feature>
<feature type="transmembrane region" description="Helical" evidence="6">
    <location>
        <begin position="215"/>
        <end position="235"/>
    </location>
</feature>
<keyword evidence="3 6" id="KW-1133">Transmembrane helix</keyword>
<feature type="transmembrane region" description="Helical" evidence="6">
    <location>
        <begin position="343"/>
        <end position="363"/>
    </location>
</feature>
<dbReference type="InterPro" id="IPR000276">
    <property type="entry name" value="GPCR_Rhodpsn"/>
</dbReference>
<dbReference type="GO" id="GO:0007189">
    <property type="term" value="P:adenylate cyclase-activating G protein-coupled receptor signaling pathway"/>
    <property type="evidence" value="ECO:0007669"/>
    <property type="project" value="TreeGrafter"/>
</dbReference>
<dbReference type="GO" id="GO:0004930">
    <property type="term" value="F:G protein-coupled receptor activity"/>
    <property type="evidence" value="ECO:0007669"/>
    <property type="project" value="InterPro"/>
</dbReference>
<evidence type="ECO:0000256" key="4">
    <source>
        <dbReference type="ARBA" id="ARBA00023136"/>
    </source>
</evidence>
<evidence type="ECO:0000256" key="6">
    <source>
        <dbReference type="SAM" id="Phobius"/>
    </source>
</evidence>
<dbReference type="OrthoDB" id="100006at2759"/>
<comment type="caution">
    <text evidence="7">The sequence shown here is derived from an EMBL/GenBank/DDBJ whole genome shotgun (WGS) entry which is preliminary data.</text>
</comment>
<comment type="subcellular location">
    <subcellularLocation>
        <location evidence="1">Membrane</location>
        <topology evidence="1">Multi-pass membrane protein</topology>
    </subcellularLocation>
</comment>
<dbReference type="AlphaFoldDB" id="A0A9P9BUL1"/>
<dbReference type="GO" id="GO:0005886">
    <property type="term" value="C:plasma membrane"/>
    <property type="evidence" value="ECO:0007669"/>
    <property type="project" value="TreeGrafter"/>
</dbReference>
<evidence type="ECO:0000256" key="5">
    <source>
        <dbReference type="SAM" id="MobiDB-lite"/>
    </source>
</evidence>
<dbReference type="GeneID" id="70192900"/>
<dbReference type="Pfam" id="PF00001">
    <property type="entry name" value="7tm_1"/>
    <property type="match status" value="1"/>
</dbReference>
<gene>
    <name evidence="7" type="ORF">B0I36DRAFT_77609</name>
</gene>
<keyword evidence="8" id="KW-1185">Reference proteome</keyword>
<dbReference type="Proteomes" id="UP000756346">
    <property type="component" value="Unassembled WGS sequence"/>
</dbReference>
<proteinExistence type="predicted"/>
<dbReference type="CDD" id="cd00637">
    <property type="entry name" value="7tm_classA_rhodopsin-like"/>
    <property type="match status" value="1"/>
</dbReference>
<feature type="region of interest" description="Disordered" evidence="5">
    <location>
        <begin position="555"/>
        <end position="575"/>
    </location>
</feature>
<evidence type="ECO:0000313" key="8">
    <source>
        <dbReference type="Proteomes" id="UP000756346"/>
    </source>
</evidence>
<feature type="transmembrane region" description="Helical" evidence="6">
    <location>
        <begin position="183"/>
        <end position="208"/>
    </location>
</feature>
<evidence type="ECO:0000313" key="7">
    <source>
        <dbReference type="EMBL" id="KAH7038262.1"/>
    </source>
</evidence>
<feature type="transmembrane region" description="Helical" evidence="6">
    <location>
        <begin position="31"/>
        <end position="57"/>
    </location>
</feature>
<dbReference type="EMBL" id="JAGTJQ010000002">
    <property type="protein sequence ID" value="KAH7038262.1"/>
    <property type="molecule type" value="Genomic_DNA"/>
</dbReference>
<dbReference type="RefSeq" id="XP_046017383.1">
    <property type="nucleotide sequence ID" value="XM_046163354.1"/>
</dbReference>
<sequence>MERPMYGYGQIPLPEQGVSLSPLPVQLKQGLLASAILAGLSIASATWLFLYLTWRIVKWKFFPRRRPRPTPDDRFNVDLSLGLSEEHYRQYIQSTQASRGGRTAPLRRLSSGTVITTKTAVTTAEAASVLEDEHSNPIIILIYHLLLADVQQSAAFVISAYWLQYDGIYVPSVPCYAQGWLLGVAKLAAAGFLSIISINTYLALVWGYKASRRSIYIAIALNWVFSYGCTLGGVLGTKTGLAQGGYYTRAGAWCWINPRYESLRLWLEYFWIFLAMGLTTVLHGLVLWSLWRNRHSARFLPRQASCRASIATMAGCLKIFRRVEKVESQAEELGRPSGHHPAFLLYPLVYVVCVAPLAIARCVDMSRGSGSVNPGYYMVAGALLACHGWLNVLLWTTTVIFVSPSDAKETGLDRFAFMRTPHERRFGNMIWVEGGTSASETPGGGPPPTVIARMRAWRMQRLPFFRSGRSDIPRHGRPSRSFRNSLAASGYPGPNSISQESLQRSVRGEQEVASMPEGTLGGIQMEVVTTIVVEREEDVGFGHADFLGFPHEAPARSVHTTSQKASLEGYDDWRT</sequence>
<dbReference type="PANTHER" id="PTHR23112:SF37">
    <property type="entry name" value="G PROTEIN-COUPLED RECEPTOR GPR1"/>
    <property type="match status" value="1"/>
</dbReference>
<organism evidence="7 8">
    <name type="scientific">Microdochium trichocladiopsis</name>
    <dbReference type="NCBI Taxonomy" id="1682393"/>
    <lineage>
        <taxon>Eukaryota</taxon>
        <taxon>Fungi</taxon>
        <taxon>Dikarya</taxon>
        <taxon>Ascomycota</taxon>
        <taxon>Pezizomycotina</taxon>
        <taxon>Sordariomycetes</taxon>
        <taxon>Xylariomycetidae</taxon>
        <taxon>Xylariales</taxon>
        <taxon>Microdochiaceae</taxon>
        <taxon>Microdochium</taxon>
    </lineage>
</organism>
<feature type="transmembrane region" description="Helical" evidence="6">
    <location>
        <begin position="138"/>
        <end position="163"/>
    </location>
</feature>
<reference evidence="7" key="1">
    <citation type="journal article" date="2021" name="Nat. Commun.">
        <title>Genetic determinants of endophytism in the Arabidopsis root mycobiome.</title>
        <authorList>
            <person name="Mesny F."/>
            <person name="Miyauchi S."/>
            <person name="Thiergart T."/>
            <person name="Pickel B."/>
            <person name="Atanasova L."/>
            <person name="Karlsson M."/>
            <person name="Huettel B."/>
            <person name="Barry K.W."/>
            <person name="Haridas S."/>
            <person name="Chen C."/>
            <person name="Bauer D."/>
            <person name="Andreopoulos W."/>
            <person name="Pangilinan J."/>
            <person name="LaButti K."/>
            <person name="Riley R."/>
            <person name="Lipzen A."/>
            <person name="Clum A."/>
            <person name="Drula E."/>
            <person name="Henrissat B."/>
            <person name="Kohler A."/>
            <person name="Grigoriev I.V."/>
            <person name="Martin F.M."/>
            <person name="Hacquard S."/>
        </authorList>
    </citation>
    <scope>NUCLEOTIDE SEQUENCE</scope>
    <source>
        <strain evidence="7">MPI-CAGE-CH-0230</strain>
    </source>
</reference>
<dbReference type="PANTHER" id="PTHR23112">
    <property type="entry name" value="G PROTEIN-COUPLED RECEPTOR 157-RELATED"/>
    <property type="match status" value="1"/>
</dbReference>
<protein>
    <recommendedName>
        <fullName evidence="9">Glucose receptor Git3 N-terminal domain-containing protein</fullName>
    </recommendedName>
</protein>
<accession>A0A9P9BUL1</accession>
<keyword evidence="2 6" id="KW-0812">Transmembrane</keyword>
<feature type="transmembrane region" description="Helical" evidence="6">
    <location>
        <begin position="375"/>
        <end position="395"/>
    </location>
</feature>
<evidence type="ECO:0000256" key="3">
    <source>
        <dbReference type="ARBA" id="ARBA00022989"/>
    </source>
</evidence>
<feature type="region of interest" description="Disordered" evidence="5">
    <location>
        <begin position="467"/>
        <end position="510"/>
    </location>
</feature>
<evidence type="ECO:0000256" key="2">
    <source>
        <dbReference type="ARBA" id="ARBA00022692"/>
    </source>
</evidence>